<feature type="compositionally biased region" description="Basic and acidic residues" evidence="4">
    <location>
        <begin position="1149"/>
        <end position="1158"/>
    </location>
</feature>
<keyword evidence="1 3" id="KW-0547">Nucleotide-binding</keyword>
<dbReference type="EMBL" id="JBBXJM010000002">
    <property type="protein sequence ID" value="KAL1412062.1"/>
    <property type="molecule type" value="Genomic_DNA"/>
</dbReference>
<organism evidence="6 7">
    <name type="scientific">Vanrija albida</name>
    <dbReference type="NCBI Taxonomy" id="181172"/>
    <lineage>
        <taxon>Eukaryota</taxon>
        <taxon>Fungi</taxon>
        <taxon>Dikarya</taxon>
        <taxon>Basidiomycota</taxon>
        <taxon>Agaricomycotina</taxon>
        <taxon>Tremellomycetes</taxon>
        <taxon>Trichosporonales</taxon>
        <taxon>Trichosporonaceae</taxon>
        <taxon>Vanrija</taxon>
    </lineage>
</organism>
<feature type="compositionally biased region" description="Polar residues" evidence="4">
    <location>
        <begin position="1192"/>
        <end position="1203"/>
    </location>
</feature>
<dbReference type="InterPro" id="IPR008271">
    <property type="entry name" value="Ser/Thr_kinase_AS"/>
</dbReference>
<keyword evidence="2 3" id="KW-0067">ATP-binding</keyword>
<evidence type="ECO:0000259" key="5">
    <source>
        <dbReference type="PROSITE" id="PS50011"/>
    </source>
</evidence>
<evidence type="ECO:0000313" key="6">
    <source>
        <dbReference type="EMBL" id="KAL1412062.1"/>
    </source>
</evidence>
<accession>A0ABR3QBM7</accession>
<feature type="region of interest" description="Disordered" evidence="4">
    <location>
        <begin position="781"/>
        <end position="918"/>
    </location>
</feature>
<dbReference type="Gene3D" id="1.10.510.10">
    <property type="entry name" value="Transferase(Phosphotransferase) domain 1"/>
    <property type="match status" value="1"/>
</dbReference>
<feature type="compositionally biased region" description="Low complexity" evidence="4">
    <location>
        <begin position="153"/>
        <end position="175"/>
    </location>
</feature>
<dbReference type="InterPro" id="IPR000719">
    <property type="entry name" value="Prot_kinase_dom"/>
</dbReference>
<dbReference type="PROSITE" id="PS00107">
    <property type="entry name" value="PROTEIN_KINASE_ATP"/>
    <property type="match status" value="1"/>
</dbReference>
<feature type="domain" description="Protein kinase" evidence="5">
    <location>
        <begin position="331"/>
        <end position="728"/>
    </location>
</feature>
<proteinExistence type="predicted"/>
<feature type="compositionally biased region" description="Low complexity" evidence="4">
    <location>
        <begin position="794"/>
        <end position="803"/>
    </location>
</feature>
<reference evidence="6 7" key="1">
    <citation type="submission" date="2023-08" db="EMBL/GenBank/DDBJ databases">
        <title>Annotated Genome Sequence of Vanrija albida AlHP1.</title>
        <authorList>
            <person name="Herzog R."/>
        </authorList>
    </citation>
    <scope>NUCLEOTIDE SEQUENCE [LARGE SCALE GENOMIC DNA]</scope>
    <source>
        <strain evidence="6 7">AlHP1</strain>
    </source>
</reference>
<feature type="region of interest" description="Disordered" evidence="4">
    <location>
        <begin position="1019"/>
        <end position="1262"/>
    </location>
</feature>
<dbReference type="Proteomes" id="UP001565368">
    <property type="component" value="Unassembled WGS sequence"/>
</dbReference>
<sequence length="1280" mass="135732">MSGHDSAPRSPAAVSPPHIFGALDRSPSPRARVSTPSRLPSITHNQPLEFDDMGGPSRVTPKAAVFGFSPPKVGGTLPPPGLGTSPVAASILLTKAGAARPILNPQLVSSPTADSHFPFFPDPSAGSPRPSAVLPSSPRGPAGEFPPRSRRNSAAIVSISLSSRSRSRTPRGSASVLPARSGSGTPSKAPTPRAEVPPSLLTAGSGDAWAPGAPGVEDMDEWNPAGGVLLDNDDNDDQPESLSFDDDEYPNGRSWTQESEASHAADVLSPGMIFGEGLQFEGDVIEAAVGRVQVGDSTIEHGLPLRRDGSSMGAPRAAGPGTTTPRVKKTYEVIRQLGSGSYAVVYLVRERGGRKREYALKCLSKHDLEEEQLETQLFEATIHLSLPIHKNLVTLHDTLQTRNWLFLLLELCPGEDLFYWLERSRDASPPTTTTKLPNNIRGAMDITSSSLLSSSSIPFSSSQLFSNFPSSFTNSPSTFSGNGFGSGSFNASPASLLFAHHNGSSHLQSSSVSSHAATPPTPSLLSAFSANTLLTPRRLRLIASMFSQMCEAVAVCHEAGVAHRDIKPENFICCDSVELEVEDENRSAGSPDFGPQAKRKVVVKLTDFGLATTEEESGDVECGSKPYMSYECRNNLGPVYRPAPADVWSLGIVLINMLFHRNPWKDPTEGDPNFDTFLVNPTLFFTSKFTGIGKEVATYIAEHVLCVEVEDRVSARELGQWIKSLPEMIAGRRALHALKMARLDTRAKQTAADKGLFVKSPVAQANNVVPKSGLASALSSAPVQLPNSTPTPPAAEQLPSLSSLPPPSELAQTVSGLSQPAPTPDLDRDEIRSATTIDDHPTPTDMSTLVSPEPTESGENDDSEHRGDSDGREAEADKTGEGDERSLSTHKRRKRGVRKGKAAQAALAAQASGQSQDERDAFLHELVAASEELARDLSKKTSGGFMQEEFPPLGTSPAQAAAARKSKWKDFLAMSKGNPQLEALARRVAERDVGGWSAPAKLQQGVNPQLSRVIYNKQTATSSGLSSQLSSVATASSSQTSSSNAGPEDDDWRRRPARIREDPEQEARAEKAQTRSVGSRRMTEDSSRSRQAALAAAAIAGGMEGPMGSFGKPSQLGARPANVPAQLGARPANIPARPNRPPHARKLSSQRDHSDERWAPPTSSVPVSIGVTIAKEPKPILREVPTHAASKLSPSLKTPTMSNPVPIPSTSSPHGSPSPNAGGKSTLPQTSSVASLDTITASSPVTASHPSDGPNKPKLKGQIQSLAKMLGGLKTGKGKD</sequence>
<feature type="compositionally biased region" description="Polar residues" evidence="4">
    <location>
        <begin position="1226"/>
        <end position="1249"/>
    </location>
</feature>
<feature type="compositionally biased region" description="Acidic residues" evidence="4">
    <location>
        <begin position="231"/>
        <end position="249"/>
    </location>
</feature>
<feature type="compositionally biased region" description="Low complexity" evidence="4">
    <location>
        <begin position="8"/>
        <end position="17"/>
    </location>
</feature>
<dbReference type="Gene3D" id="3.30.200.20">
    <property type="entry name" value="Phosphorylase Kinase, domain 1"/>
    <property type="match status" value="1"/>
</dbReference>
<name>A0ABR3QBM7_9TREE</name>
<dbReference type="SUPFAM" id="SSF56112">
    <property type="entry name" value="Protein kinase-like (PK-like)"/>
    <property type="match status" value="1"/>
</dbReference>
<dbReference type="PROSITE" id="PS00108">
    <property type="entry name" value="PROTEIN_KINASE_ST"/>
    <property type="match status" value="1"/>
</dbReference>
<evidence type="ECO:0000256" key="3">
    <source>
        <dbReference type="PROSITE-ProRule" id="PRU10141"/>
    </source>
</evidence>
<feature type="compositionally biased region" description="Low complexity" evidence="4">
    <location>
        <begin position="1022"/>
        <end position="1043"/>
    </location>
</feature>
<feature type="compositionally biased region" description="Basic and acidic residues" evidence="4">
    <location>
        <begin position="825"/>
        <end position="842"/>
    </location>
</feature>
<dbReference type="InterPro" id="IPR011009">
    <property type="entry name" value="Kinase-like_dom_sf"/>
</dbReference>
<comment type="caution">
    <text evidence="6">The sequence shown here is derived from an EMBL/GenBank/DDBJ whole genome shotgun (WGS) entry which is preliminary data.</text>
</comment>
<dbReference type="Pfam" id="PF00069">
    <property type="entry name" value="Pkinase"/>
    <property type="match status" value="2"/>
</dbReference>
<evidence type="ECO:0000313" key="7">
    <source>
        <dbReference type="Proteomes" id="UP001565368"/>
    </source>
</evidence>
<keyword evidence="7" id="KW-1185">Reference proteome</keyword>
<feature type="compositionally biased region" description="Basic and acidic residues" evidence="4">
    <location>
        <begin position="1051"/>
        <end position="1073"/>
    </location>
</feature>
<dbReference type="PANTHER" id="PTHR24346">
    <property type="entry name" value="MAP/MICROTUBULE AFFINITY-REGULATING KINASE"/>
    <property type="match status" value="1"/>
</dbReference>
<dbReference type="PROSITE" id="PS50011">
    <property type="entry name" value="PROTEIN_KINASE_DOM"/>
    <property type="match status" value="1"/>
</dbReference>
<dbReference type="PANTHER" id="PTHR24346:SF110">
    <property type="entry name" value="NON-SPECIFIC SERINE_THREONINE PROTEIN KINASE"/>
    <property type="match status" value="1"/>
</dbReference>
<feature type="compositionally biased region" description="Basic and acidic residues" evidence="4">
    <location>
        <begin position="863"/>
        <end position="887"/>
    </location>
</feature>
<protein>
    <recommendedName>
        <fullName evidence="5">Protein kinase domain-containing protein</fullName>
    </recommendedName>
</protein>
<feature type="region of interest" description="Disordered" evidence="4">
    <location>
        <begin position="1"/>
        <end position="63"/>
    </location>
</feature>
<feature type="compositionally biased region" description="Basic and acidic residues" evidence="4">
    <location>
        <begin position="1175"/>
        <end position="1185"/>
    </location>
</feature>
<feature type="compositionally biased region" description="Polar residues" evidence="4">
    <location>
        <begin position="34"/>
        <end position="46"/>
    </location>
</feature>
<dbReference type="InterPro" id="IPR017441">
    <property type="entry name" value="Protein_kinase_ATP_BS"/>
</dbReference>
<feature type="region of interest" description="Disordered" evidence="4">
    <location>
        <begin position="106"/>
        <end position="262"/>
    </location>
</feature>
<dbReference type="SMART" id="SM00220">
    <property type="entry name" value="S_TKc"/>
    <property type="match status" value="1"/>
</dbReference>
<evidence type="ECO:0000256" key="2">
    <source>
        <dbReference type="ARBA" id="ARBA00022840"/>
    </source>
</evidence>
<feature type="region of interest" description="Disordered" evidence="4">
    <location>
        <begin position="301"/>
        <end position="325"/>
    </location>
</feature>
<feature type="compositionally biased region" description="Low complexity" evidence="4">
    <location>
        <begin position="1208"/>
        <end position="1219"/>
    </location>
</feature>
<feature type="compositionally biased region" description="Low complexity" evidence="4">
    <location>
        <begin position="902"/>
        <end position="915"/>
    </location>
</feature>
<feature type="region of interest" description="Disordered" evidence="4">
    <location>
        <begin position="943"/>
        <end position="962"/>
    </location>
</feature>
<feature type="compositionally biased region" description="Basic residues" evidence="4">
    <location>
        <begin position="888"/>
        <end position="901"/>
    </location>
</feature>
<feature type="binding site" evidence="3">
    <location>
        <position position="361"/>
    </location>
    <ligand>
        <name>ATP</name>
        <dbReference type="ChEBI" id="CHEBI:30616"/>
    </ligand>
</feature>
<dbReference type="GeneID" id="95984102"/>
<gene>
    <name evidence="6" type="ORF">Q8F55_003059</name>
</gene>
<evidence type="ECO:0000256" key="4">
    <source>
        <dbReference type="SAM" id="MobiDB-lite"/>
    </source>
</evidence>
<evidence type="ECO:0000256" key="1">
    <source>
        <dbReference type="ARBA" id="ARBA00022741"/>
    </source>
</evidence>
<dbReference type="RefSeq" id="XP_069212006.1">
    <property type="nucleotide sequence ID" value="XM_069351620.1"/>
</dbReference>